<dbReference type="OrthoDB" id="7851174at2759"/>
<dbReference type="KEGG" id="aqu:105312908"/>
<dbReference type="FunFam" id="3.10.110.10:FF:000101">
    <property type="entry name" value="Ubiquitin-conjugating enzyme E2 D2"/>
    <property type="match status" value="1"/>
</dbReference>
<dbReference type="PROSITE" id="PS50127">
    <property type="entry name" value="UBC_2"/>
    <property type="match status" value="1"/>
</dbReference>
<reference evidence="12" key="1">
    <citation type="journal article" date="2010" name="Nature">
        <title>The Amphimedon queenslandica genome and the evolution of animal complexity.</title>
        <authorList>
            <person name="Srivastava M."/>
            <person name="Simakov O."/>
            <person name="Chapman J."/>
            <person name="Fahey B."/>
            <person name="Gauthier M.E."/>
            <person name="Mitros T."/>
            <person name="Richards G.S."/>
            <person name="Conaco C."/>
            <person name="Dacre M."/>
            <person name="Hellsten U."/>
            <person name="Larroux C."/>
            <person name="Putnam N.H."/>
            <person name="Stanke M."/>
            <person name="Adamska M."/>
            <person name="Darling A."/>
            <person name="Degnan S.M."/>
            <person name="Oakley T.H."/>
            <person name="Plachetzki D.C."/>
            <person name="Zhai Y."/>
            <person name="Adamski M."/>
            <person name="Calcino A."/>
            <person name="Cummins S.F."/>
            <person name="Goodstein D.M."/>
            <person name="Harris C."/>
            <person name="Jackson D.J."/>
            <person name="Leys S.P."/>
            <person name="Shu S."/>
            <person name="Woodcroft B.J."/>
            <person name="Vervoort M."/>
            <person name="Kosik K.S."/>
            <person name="Manning G."/>
            <person name="Degnan B.M."/>
            <person name="Rokhsar D.S."/>
        </authorList>
    </citation>
    <scope>NUCLEOTIDE SEQUENCE [LARGE SCALE GENOMIC DNA]</scope>
</reference>
<evidence type="ECO:0000313" key="12">
    <source>
        <dbReference type="Proteomes" id="UP000007879"/>
    </source>
</evidence>
<dbReference type="GO" id="GO:0005524">
    <property type="term" value="F:ATP binding"/>
    <property type="evidence" value="ECO:0007669"/>
    <property type="project" value="UniProtKB-UniRule"/>
</dbReference>
<dbReference type="AlphaFoldDB" id="A0A1X7VUH5"/>
<dbReference type="EC" id="2.3.2.23" evidence="3"/>
<protein>
    <recommendedName>
        <fullName evidence="3">E2 ubiquitin-conjugating enzyme</fullName>
        <ecNumber evidence="3">2.3.2.23</ecNumber>
    </recommendedName>
</protein>
<sequence length="150" mass="16933">MESTSIKRLQQEVKEMLANPPPNCSAGPKEDNLFEWAASIKGPDGSVYEGGTFLLEIRFSSDYPFKPPKVMFKTRIYHCNINSQGLVCLDILQDKWTPALSVGKLLLSITCLLQDCNPRDPLVGSIAKQFLTQRSEHDRTAVLWTKRYAK</sequence>
<feature type="domain" description="UBC core" evidence="10">
    <location>
        <begin position="4"/>
        <end position="150"/>
    </location>
</feature>
<keyword evidence="12" id="KW-1185">Reference proteome</keyword>
<keyword evidence="6 9" id="KW-0833">Ubl conjugation pathway</keyword>
<dbReference type="SMART" id="SM00212">
    <property type="entry name" value="UBCc"/>
    <property type="match status" value="1"/>
</dbReference>
<evidence type="ECO:0000256" key="9">
    <source>
        <dbReference type="RuleBase" id="RU362109"/>
    </source>
</evidence>
<evidence type="ECO:0000256" key="8">
    <source>
        <dbReference type="PROSITE-ProRule" id="PRU10133"/>
    </source>
</evidence>
<dbReference type="PROSITE" id="PS00183">
    <property type="entry name" value="UBC_1"/>
    <property type="match status" value="1"/>
</dbReference>
<keyword evidence="7 9" id="KW-0067">ATP-binding</keyword>
<evidence type="ECO:0000256" key="3">
    <source>
        <dbReference type="ARBA" id="ARBA00012486"/>
    </source>
</evidence>
<gene>
    <name evidence="11" type="primary">105312908</name>
</gene>
<proteinExistence type="inferred from homology"/>
<dbReference type="EnsemblMetazoa" id="Aqu2.1.43515_001">
    <property type="protein sequence ID" value="Aqu2.1.43515_001"/>
    <property type="gene ID" value="Aqu2.1.43515"/>
</dbReference>
<name>A0A1X7VUH5_AMPQE</name>
<comment type="catalytic activity">
    <reaction evidence="1">
        <text>S-ubiquitinyl-[E1 ubiquitin-activating enzyme]-L-cysteine + [E2 ubiquitin-conjugating enzyme]-L-cysteine = [E1 ubiquitin-activating enzyme]-L-cysteine + S-ubiquitinyl-[E2 ubiquitin-conjugating enzyme]-L-cysteine.</text>
        <dbReference type="EC" id="2.3.2.23"/>
    </reaction>
</comment>
<dbReference type="InterPro" id="IPR023313">
    <property type="entry name" value="UBQ-conjugating_AS"/>
</dbReference>
<evidence type="ECO:0000259" key="10">
    <source>
        <dbReference type="PROSITE" id="PS50127"/>
    </source>
</evidence>
<dbReference type="SUPFAM" id="SSF54495">
    <property type="entry name" value="UBC-like"/>
    <property type="match status" value="1"/>
</dbReference>
<comment type="pathway">
    <text evidence="2">Protein modification; protein ubiquitination.</text>
</comment>
<dbReference type="InterPro" id="IPR016135">
    <property type="entry name" value="UBQ-conjugating_enzyme/RWD"/>
</dbReference>
<evidence type="ECO:0000256" key="1">
    <source>
        <dbReference type="ARBA" id="ARBA00000485"/>
    </source>
</evidence>
<evidence type="ECO:0000256" key="2">
    <source>
        <dbReference type="ARBA" id="ARBA00004906"/>
    </source>
</evidence>
<dbReference type="STRING" id="400682.A0A1X7VUH5"/>
<keyword evidence="4" id="KW-0808">Transferase</keyword>
<reference evidence="11" key="2">
    <citation type="submission" date="2017-05" db="UniProtKB">
        <authorList>
            <consortium name="EnsemblMetazoa"/>
        </authorList>
    </citation>
    <scope>IDENTIFICATION</scope>
</reference>
<feature type="active site" description="Glycyl thioester intermediate" evidence="8">
    <location>
        <position position="88"/>
    </location>
</feature>
<keyword evidence="5 9" id="KW-0547">Nucleotide-binding</keyword>
<evidence type="ECO:0000256" key="6">
    <source>
        <dbReference type="ARBA" id="ARBA00022786"/>
    </source>
</evidence>
<dbReference type="GO" id="GO:0061631">
    <property type="term" value="F:ubiquitin conjugating enzyme activity"/>
    <property type="evidence" value="ECO:0007669"/>
    <property type="project" value="UniProtKB-EC"/>
</dbReference>
<dbReference type="PANTHER" id="PTHR24068">
    <property type="entry name" value="UBIQUITIN-CONJUGATING ENZYME E2"/>
    <property type="match status" value="1"/>
</dbReference>
<accession>A0A1X7VUH5</accession>
<evidence type="ECO:0000256" key="4">
    <source>
        <dbReference type="ARBA" id="ARBA00022679"/>
    </source>
</evidence>
<evidence type="ECO:0000256" key="7">
    <source>
        <dbReference type="ARBA" id="ARBA00022840"/>
    </source>
</evidence>
<evidence type="ECO:0000256" key="5">
    <source>
        <dbReference type="ARBA" id="ARBA00022741"/>
    </source>
</evidence>
<dbReference type="InterPro" id="IPR000608">
    <property type="entry name" value="UBC"/>
</dbReference>
<dbReference type="Pfam" id="PF00179">
    <property type="entry name" value="UQ_con"/>
    <property type="match status" value="1"/>
</dbReference>
<organism evidence="11">
    <name type="scientific">Amphimedon queenslandica</name>
    <name type="common">Sponge</name>
    <dbReference type="NCBI Taxonomy" id="400682"/>
    <lineage>
        <taxon>Eukaryota</taxon>
        <taxon>Metazoa</taxon>
        <taxon>Porifera</taxon>
        <taxon>Demospongiae</taxon>
        <taxon>Heteroscleromorpha</taxon>
        <taxon>Haplosclerida</taxon>
        <taxon>Niphatidae</taxon>
        <taxon>Amphimedon</taxon>
    </lineage>
</organism>
<dbReference type="EnsemblMetazoa" id="XM_011405909.2">
    <property type="protein sequence ID" value="XP_011404211.1"/>
    <property type="gene ID" value="LOC105312908"/>
</dbReference>
<dbReference type="Gene3D" id="3.10.110.10">
    <property type="entry name" value="Ubiquitin Conjugating Enzyme"/>
    <property type="match status" value="1"/>
</dbReference>
<comment type="similarity">
    <text evidence="9">Belongs to the ubiquitin-conjugating enzyme family.</text>
</comment>
<evidence type="ECO:0000313" key="11">
    <source>
        <dbReference type="EnsemblMetazoa" id="Aqu2.1.43515_001"/>
    </source>
</evidence>
<dbReference type="InParanoid" id="A0A1X7VUH5"/>
<dbReference type="Proteomes" id="UP000007879">
    <property type="component" value="Unassembled WGS sequence"/>
</dbReference>
<dbReference type="eggNOG" id="KOG0417">
    <property type="taxonomic scope" value="Eukaryota"/>
</dbReference>